<dbReference type="EMBL" id="CP012559">
    <property type="protein sequence ID" value="ALB29583.1"/>
    <property type="molecule type" value="Genomic_DNA"/>
</dbReference>
<evidence type="ECO:0000313" key="1">
    <source>
        <dbReference type="EMBL" id="ALB29583.1"/>
    </source>
</evidence>
<gene>
    <name evidence="1" type="ORF">JP39_09590</name>
</gene>
<evidence type="ECO:0000313" key="2">
    <source>
        <dbReference type="Proteomes" id="UP000061546"/>
    </source>
</evidence>
<sequence length="75" mass="8149">MPWIEDSGEGGVTALAVTPRGDFGYLPNLQGFKARGETLARAGPHRRLQSMAASGGLPLLLNNDSKKRHAFQRIF</sequence>
<organism evidence="1 2">
    <name type="scientific">Companilactobacillus heilongjiangensis</name>
    <dbReference type="NCBI Taxonomy" id="1074467"/>
    <lineage>
        <taxon>Bacteria</taxon>
        <taxon>Bacillati</taxon>
        <taxon>Bacillota</taxon>
        <taxon>Bacilli</taxon>
        <taxon>Lactobacillales</taxon>
        <taxon>Lactobacillaceae</taxon>
        <taxon>Companilactobacillus</taxon>
    </lineage>
</organism>
<proteinExistence type="predicted"/>
<dbReference type="KEGG" id="lhi:JP39_09590"/>
<dbReference type="AlphaFoldDB" id="A0A0K2LEH9"/>
<reference evidence="1 2" key="1">
    <citation type="submission" date="2015-08" db="EMBL/GenBank/DDBJ databases">
        <title>Genomic sequence of Lactobacillus heilongjiangensis DSM 28069, isolated from Chinese traditional pickle.</title>
        <authorList>
            <person name="Jiang X."/>
            <person name="Zheng B."/>
            <person name="Cheng H."/>
        </authorList>
    </citation>
    <scope>NUCLEOTIDE SEQUENCE [LARGE SCALE GENOMIC DNA]</scope>
    <source>
        <strain evidence="1 2">DSM 28069</strain>
    </source>
</reference>
<protein>
    <submittedName>
        <fullName evidence="1">Uncharacterized protein</fullName>
    </submittedName>
</protein>
<accession>A0A0K2LEH9</accession>
<dbReference type="Proteomes" id="UP000061546">
    <property type="component" value="Chromosome"/>
</dbReference>
<name>A0A0K2LEH9_9LACO</name>
<keyword evidence="2" id="KW-1185">Reference proteome</keyword>